<proteinExistence type="predicted"/>
<feature type="compositionally biased region" description="Polar residues" evidence="1">
    <location>
        <begin position="181"/>
        <end position="192"/>
    </location>
</feature>
<reference evidence="3 4" key="1">
    <citation type="journal article" date="2019" name="Nat. Ecol. Evol.">
        <title>Megaphylogeny resolves global patterns of mushroom evolution.</title>
        <authorList>
            <person name="Varga T."/>
            <person name="Krizsan K."/>
            <person name="Foldi C."/>
            <person name="Dima B."/>
            <person name="Sanchez-Garcia M."/>
            <person name="Sanchez-Ramirez S."/>
            <person name="Szollosi G.J."/>
            <person name="Szarkandi J.G."/>
            <person name="Papp V."/>
            <person name="Albert L."/>
            <person name="Andreopoulos W."/>
            <person name="Angelini C."/>
            <person name="Antonin V."/>
            <person name="Barry K.W."/>
            <person name="Bougher N.L."/>
            <person name="Buchanan P."/>
            <person name="Buyck B."/>
            <person name="Bense V."/>
            <person name="Catcheside P."/>
            <person name="Chovatia M."/>
            <person name="Cooper J."/>
            <person name="Damon W."/>
            <person name="Desjardin D."/>
            <person name="Finy P."/>
            <person name="Geml J."/>
            <person name="Haridas S."/>
            <person name="Hughes K."/>
            <person name="Justo A."/>
            <person name="Karasinski D."/>
            <person name="Kautmanova I."/>
            <person name="Kiss B."/>
            <person name="Kocsube S."/>
            <person name="Kotiranta H."/>
            <person name="LaButti K.M."/>
            <person name="Lechner B.E."/>
            <person name="Liimatainen K."/>
            <person name="Lipzen A."/>
            <person name="Lukacs Z."/>
            <person name="Mihaltcheva S."/>
            <person name="Morgado L.N."/>
            <person name="Niskanen T."/>
            <person name="Noordeloos M.E."/>
            <person name="Ohm R.A."/>
            <person name="Ortiz-Santana B."/>
            <person name="Ovrebo C."/>
            <person name="Racz N."/>
            <person name="Riley R."/>
            <person name="Savchenko A."/>
            <person name="Shiryaev A."/>
            <person name="Soop K."/>
            <person name="Spirin V."/>
            <person name="Szebenyi C."/>
            <person name="Tomsovsky M."/>
            <person name="Tulloss R.E."/>
            <person name="Uehling J."/>
            <person name="Grigoriev I.V."/>
            <person name="Vagvolgyi C."/>
            <person name="Papp T."/>
            <person name="Martin F.M."/>
            <person name="Miettinen O."/>
            <person name="Hibbett D.S."/>
            <person name="Nagy L.G."/>
        </authorList>
    </citation>
    <scope>NUCLEOTIDE SEQUENCE [LARGE SCALE GENOMIC DNA]</scope>
    <source>
        <strain evidence="3 4">CBS 962.96</strain>
    </source>
</reference>
<evidence type="ECO:0000313" key="4">
    <source>
        <dbReference type="Proteomes" id="UP000297245"/>
    </source>
</evidence>
<keyword evidence="2" id="KW-0472">Membrane</keyword>
<name>A0A4S8LU71_DENBC</name>
<gene>
    <name evidence="3" type="ORF">K435DRAFT_861823</name>
</gene>
<feature type="region of interest" description="Disordered" evidence="1">
    <location>
        <begin position="9"/>
        <end position="28"/>
    </location>
</feature>
<accession>A0A4S8LU71</accession>
<evidence type="ECO:0000256" key="2">
    <source>
        <dbReference type="SAM" id="Phobius"/>
    </source>
</evidence>
<keyword evidence="4" id="KW-1185">Reference proteome</keyword>
<keyword evidence="2" id="KW-1133">Transmembrane helix</keyword>
<feature type="transmembrane region" description="Helical" evidence="2">
    <location>
        <begin position="96"/>
        <end position="118"/>
    </location>
</feature>
<sequence length="262" mass="29148">MQPVVYIYDNSSDKESIPSESNLSSSSDDYWEQVEDLTSVMASILLPEPPTCTPQLYDSQSSSQPFTTKKFYLVYDGDTPGCYTTWLVFLSLRSEYQMTIIFLLGLMLLLVSSNVVVLDTRALARIWMRYMLGDRTAWRQNCLATHDHPSDFISNTAYVVPLTAIPRAITPPPHRPAFLNTAGSPSSVNCTSPGAPRNRAPTSPPSTPSKHRVGRAFFGPESPAPTQDYQEPTDLWVVFIPGNKGVFFSLEEADEVVRQARA</sequence>
<organism evidence="3 4">
    <name type="scientific">Dendrothele bispora (strain CBS 962.96)</name>
    <dbReference type="NCBI Taxonomy" id="1314807"/>
    <lineage>
        <taxon>Eukaryota</taxon>
        <taxon>Fungi</taxon>
        <taxon>Dikarya</taxon>
        <taxon>Basidiomycota</taxon>
        <taxon>Agaricomycotina</taxon>
        <taxon>Agaricomycetes</taxon>
        <taxon>Agaricomycetidae</taxon>
        <taxon>Agaricales</taxon>
        <taxon>Agaricales incertae sedis</taxon>
        <taxon>Dendrothele</taxon>
    </lineage>
</organism>
<feature type="region of interest" description="Disordered" evidence="1">
    <location>
        <begin position="175"/>
        <end position="229"/>
    </location>
</feature>
<keyword evidence="2" id="KW-0812">Transmembrane</keyword>
<protein>
    <submittedName>
        <fullName evidence="3">Uncharacterized protein</fullName>
    </submittedName>
</protein>
<feature type="compositionally biased region" description="Low complexity" evidence="1">
    <location>
        <begin position="18"/>
        <end position="27"/>
    </location>
</feature>
<dbReference type="Proteomes" id="UP000297245">
    <property type="component" value="Unassembled WGS sequence"/>
</dbReference>
<evidence type="ECO:0000256" key="1">
    <source>
        <dbReference type="SAM" id="MobiDB-lite"/>
    </source>
</evidence>
<dbReference type="EMBL" id="ML179258">
    <property type="protein sequence ID" value="THU93126.1"/>
    <property type="molecule type" value="Genomic_DNA"/>
</dbReference>
<evidence type="ECO:0000313" key="3">
    <source>
        <dbReference type="EMBL" id="THU93126.1"/>
    </source>
</evidence>
<dbReference type="AlphaFoldDB" id="A0A4S8LU71"/>